<keyword evidence="3" id="KW-1185">Reference proteome</keyword>
<feature type="region of interest" description="Disordered" evidence="1">
    <location>
        <begin position="1"/>
        <end position="55"/>
    </location>
</feature>
<feature type="compositionally biased region" description="Basic and acidic residues" evidence="1">
    <location>
        <begin position="12"/>
        <end position="30"/>
    </location>
</feature>
<name>A0A7W3IR09_9ACTN</name>
<dbReference type="EMBL" id="JACGWT010000002">
    <property type="protein sequence ID" value="MBA8793641.1"/>
    <property type="molecule type" value="Genomic_DNA"/>
</dbReference>
<evidence type="ECO:0000256" key="1">
    <source>
        <dbReference type="SAM" id="MobiDB-lite"/>
    </source>
</evidence>
<protein>
    <submittedName>
        <fullName evidence="2">Uncharacterized protein</fullName>
    </submittedName>
</protein>
<dbReference type="Proteomes" id="UP000523079">
    <property type="component" value="Unassembled WGS sequence"/>
</dbReference>
<organism evidence="2 3">
    <name type="scientific">Microlunatus kandeliicorticis</name>
    <dbReference type="NCBI Taxonomy" id="1759536"/>
    <lineage>
        <taxon>Bacteria</taxon>
        <taxon>Bacillati</taxon>
        <taxon>Actinomycetota</taxon>
        <taxon>Actinomycetes</taxon>
        <taxon>Propionibacteriales</taxon>
        <taxon>Propionibacteriaceae</taxon>
        <taxon>Microlunatus</taxon>
    </lineage>
</organism>
<proteinExistence type="predicted"/>
<dbReference type="InterPro" id="IPR046175">
    <property type="entry name" value="DUF6177"/>
</dbReference>
<dbReference type="RefSeq" id="WP_182559233.1">
    <property type="nucleotide sequence ID" value="NZ_JACGWT010000002.1"/>
</dbReference>
<dbReference type="AlphaFoldDB" id="A0A7W3IR09"/>
<reference evidence="2 3" key="1">
    <citation type="submission" date="2020-07" db="EMBL/GenBank/DDBJ databases">
        <title>Sequencing the genomes of 1000 actinobacteria strains.</title>
        <authorList>
            <person name="Klenk H.-P."/>
        </authorList>
    </citation>
    <scope>NUCLEOTIDE SEQUENCE [LARGE SCALE GENOMIC DNA]</scope>
    <source>
        <strain evidence="2 3">DSM 100723</strain>
    </source>
</reference>
<gene>
    <name evidence="2" type="ORF">FHX74_001246</name>
</gene>
<evidence type="ECO:0000313" key="3">
    <source>
        <dbReference type="Proteomes" id="UP000523079"/>
    </source>
</evidence>
<sequence>MSEHPPAGDAAGSDRSDRPELEPTDFRDVPVTEVGHPLADRIGPEPAVGPDPDDAPRTDRFGWVVTETRSRIVRLSPLRLNFLAMCQRDRRVPVLVSDELSRLTLPFTRIWRLAGGTWVVREADGGLRNGFDGRRLDRIEDVWSRPAPTGIDEFAVGHLRPVRTDALQLTVIVALRHPARSSTRLGVAATRITEAVLGRPPEAWGPSEPASAPWDPDELTALVREEMPGEASVVLAGAGVTGTLSGQRTSNGVEELLHLTLAITDPTPDRIAAAREALDAALQHLAETAMPLIAVAMARPGPADLLLDPRLAPPPIPLTLLIGAPAVRGFALDPALMAERYGARTVGRPRIPALLVDLGALEPEAWLRLDAVLGAFPRAELDEVLGLGVDGLRAAQVERPVPGPGAPDLTQTDRTGGEPGAQP</sequence>
<comment type="caution">
    <text evidence="2">The sequence shown here is derived from an EMBL/GenBank/DDBJ whole genome shotgun (WGS) entry which is preliminary data.</text>
</comment>
<dbReference type="Pfam" id="PF19674">
    <property type="entry name" value="DUF6177"/>
    <property type="match status" value="1"/>
</dbReference>
<accession>A0A7W3IR09</accession>
<feature type="region of interest" description="Disordered" evidence="1">
    <location>
        <begin position="397"/>
        <end position="423"/>
    </location>
</feature>
<evidence type="ECO:0000313" key="2">
    <source>
        <dbReference type="EMBL" id="MBA8793641.1"/>
    </source>
</evidence>